<reference evidence="1" key="1">
    <citation type="submission" date="2017-08" db="EMBL/GenBank/DDBJ databases">
        <authorList>
            <person name="Polle J.E."/>
            <person name="Barry K."/>
            <person name="Cushman J."/>
            <person name="Schmutz J."/>
            <person name="Tran D."/>
            <person name="Hathwaick L.T."/>
            <person name="Yim W.C."/>
            <person name="Jenkins J."/>
            <person name="Mckie-Krisberg Z.M."/>
            <person name="Prochnik S."/>
            <person name="Lindquist E."/>
            <person name="Dockter R.B."/>
            <person name="Adam C."/>
            <person name="Molina H."/>
            <person name="Bunkerborg J."/>
            <person name="Jin E."/>
            <person name="Buchheim M."/>
            <person name="Magnuson J."/>
        </authorList>
    </citation>
    <scope>NUCLEOTIDE SEQUENCE</scope>
    <source>
        <strain evidence="1">CCAP 19/18</strain>
    </source>
</reference>
<organism evidence="1 2">
    <name type="scientific">Dunaliella salina</name>
    <name type="common">Green alga</name>
    <name type="synonym">Protococcus salinus</name>
    <dbReference type="NCBI Taxonomy" id="3046"/>
    <lineage>
        <taxon>Eukaryota</taxon>
        <taxon>Viridiplantae</taxon>
        <taxon>Chlorophyta</taxon>
        <taxon>core chlorophytes</taxon>
        <taxon>Chlorophyceae</taxon>
        <taxon>CS clade</taxon>
        <taxon>Chlamydomonadales</taxon>
        <taxon>Dunaliellaceae</taxon>
        <taxon>Dunaliella</taxon>
    </lineage>
</organism>
<sequence>MTYIHNVLTCQPYHKPPPPLPDPIPDQPGGGEAYMTAQAHAAMLADVQHGLKATCSPERLQGLCMALVGGYMKLTRRDLQVGLHAMMEG</sequence>
<dbReference type="Proteomes" id="UP000815325">
    <property type="component" value="Unassembled WGS sequence"/>
</dbReference>
<evidence type="ECO:0000313" key="1">
    <source>
        <dbReference type="EMBL" id="KAF5834830.1"/>
    </source>
</evidence>
<dbReference type="EMBL" id="MU069736">
    <property type="protein sequence ID" value="KAF5834830.1"/>
    <property type="molecule type" value="Genomic_DNA"/>
</dbReference>
<comment type="caution">
    <text evidence="1">The sequence shown here is derived from an EMBL/GenBank/DDBJ whole genome shotgun (WGS) entry which is preliminary data.</text>
</comment>
<accession>A0ABQ7GJP4</accession>
<keyword evidence="2" id="KW-1185">Reference proteome</keyword>
<name>A0ABQ7GJP4_DUNSA</name>
<evidence type="ECO:0000313" key="2">
    <source>
        <dbReference type="Proteomes" id="UP000815325"/>
    </source>
</evidence>
<gene>
    <name evidence="1" type="ORF">DUNSADRAFT_8370</name>
</gene>
<proteinExistence type="predicted"/>
<protein>
    <submittedName>
        <fullName evidence="1">Uncharacterized protein</fullName>
    </submittedName>
</protein>